<dbReference type="Gene3D" id="6.10.280.130">
    <property type="match status" value="1"/>
</dbReference>
<keyword evidence="1 4" id="KW-0349">Heme</keyword>
<dbReference type="EMBL" id="CP071793">
    <property type="protein sequence ID" value="QTD53687.1"/>
    <property type="molecule type" value="Genomic_DNA"/>
</dbReference>
<keyword evidence="6" id="KW-1133">Transmembrane helix</keyword>
<dbReference type="AlphaFoldDB" id="A0A8A4TWF8"/>
<sequence length="197" mass="21882">MAEDKKLLHQHDFDGIEENDNELPRWWLGIFWVTIIFSILYVPYYHFMYPEKLPENALMATMAAEAEAAKVEAEAAPEKTGDIEAELKTAFAAGGWEEAGKQTFNTYCAACHGPDGGGLIGPNFTDDFYIHGGKLGDIVRVTTEGVPDKGMVPWKTTLKPNQIHEVSFYIRSLRGTTPATPKDPQGQKVDEDGNFVD</sequence>
<dbReference type="InterPro" id="IPR009056">
    <property type="entry name" value="Cyt_c-like_dom"/>
</dbReference>
<dbReference type="InterPro" id="IPR032858">
    <property type="entry name" value="CcoP_N"/>
</dbReference>
<dbReference type="GO" id="GO:0009055">
    <property type="term" value="F:electron transfer activity"/>
    <property type="evidence" value="ECO:0007669"/>
    <property type="project" value="InterPro"/>
</dbReference>
<keyword evidence="6" id="KW-0812">Transmembrane</keyword>
<protein>
    <submittedName>
        <fullName evidence="8">C-type cytochrome</fullName>
    </submittedName>
</protein>
<dbReference type="Proteomes" id="UP000663929">
    <property type="component" value="Chromosome"/>
</dbReference>
<accession>A0A8A4TWF8</accession>
<evidence type="ECO:0000313" key="9">
    <source>
        <dbReference type="Proteomes" id="UP000663929"/>
    </source>
</evidence>
<feature type="region of interest" description="Disordered" evidence="5">
    <location>
        <begin position="174"/>
        <end position="197"/>
    </location>
</feature>
<dbReference type="RefSeq" id="WP_237383790.1">
    <property type="nucleotide sequence ID" value="NZ_CP071793.1"/>
</dbReference>
<name>A0A8A4TWF8_SULCO</name>
<keyword evidence="3 4" id="KW-0408">Iron</keyword>
<evidence type="ECO:0000259" key="7">
    <source>
        <dbReference type="PROSITE" id="PS51007"/>
    </source>
</evidence>
<evidence type="ECO:0000256" key="6">
    <source>
        <dbReference type="SAM" id="Phobius"/>
    </source>
</evidence>
<proteinExistence type="predicted"/>
<dbReference type="PROSITE" id="PS51007">
    <property type="entry name" value="CYTC"/>
    <property type="match status" value="1"/>
</dbReference>
<dbReference type="Gene3D" id="1.10.760.10">
    <property type="entry name" value="Cytochrome c-like domain"/>
    <property type="match status" value="1"/>
</dbReference>
<dbReference type="InterPro" id="IPR038414">
    <property type="entry name" value="CcoP_N_sf"/>
</dbReference>
<dbReference type="SUPFAM" id="SSF46626">
    <property type="entry name" value="Cytochrome c"/>
    <property type="match status" value="1"/>
</dbReference>
<feature type="domain" description="Cytochrome c" evidence="7">
    <location>
        <begin position="95"/>
        <end position="174"/>
    </location>
</feature>
<reference evidence="8" key="1">
    <citation type="submission" date="2021-03" db="EMBL/GenBank/DDBJ databases">
        <title>Acanthopleuribacteraceae sp. M133.</title>
        <authorList>
            <person name="Wang G."/>
        </authorList>
    </citation>
    <scope>NUCLEOTIDE SEQUENCE</scope>
    <source>
        <strain evidence="8">M133</strain>
    </source>
</reference>
<dbReference type="InterPro" id="IPR050597">
    <property type="entry name" value="Cytochrome_c_Oxidase_Subunit"/>
</dbReference>
<evidence type="ECO:0000256" key="3">
    <source>
        <dbReference type="ARBA" id="ARBA00023004"/>
    </source>
</evidence>
<dbReference type="InterPro" id="IPR036909">
    <property type="entry name" value="Cyt_c-like_dom_sf"/>
</dbReference>
<dbReference type="PANTHER" id="PTHR33751">
    <property type="entry name" value="CBB3-TYPE CYTOCHROME C OXIDASE SUBUNIT FIXP"/>
    <property type="match status" value="1"/>
</dbReference>
<organism evidence="8 9">
    <name type="scientific">Sulfidibacter corallicola</name>
    <dbReference type="NCBI Taxonomy" id="2818388"/>
    <lineage>
        <taxon>Bacteria</taxon>
        <taxon>Pseudomonadati</taxon>
        <taxon>Acidobacteriota</taxon>
        <taxon>Holophagae</taxon>
        <taxon>Acanthopleuribacterales</taxon>
        <taxon>Acanthopleuribacteraceae</taxon>
        <taxon>Sulfidibacter</taxon>
    </lineage>
</organism>
<dbReference type="PANTHER" id="PTHR33751:SF1">
    <property type="entry name" value="CBB3-TYPE CYTOCHROME C OXIDASE SUBUNIT FIXP"/>
    <property type="match status" value="1"/>
</dbReference>
<dbReference type="Pfam" id="PF13442">
    <property type="entry name" value="Cytochrome_CBB3"/>
    <property type="match status" value="1"/>
</dbReference>
<evidence type="ECO:0000313" key="8">
    <source>
        <dbReference type="EMBL" id="QTD53687.1"/>
    </source>
</evidence>
<evidence type="ECO:0000256" key="5">
    <source>
        <dbReference type="SAM" id="MobiDB-lite"/>
    </source>
</evidence>
<evidence type="ECO:0000256" key="2">
    <source>
        <dbReference type="ARBA" id="ARBA00022723"/>
    </source>
</evidence>
<feature type="transmembrane region" description="Helical" evidence="6">
    <location>
        <begin position="26"/>
        <end position="44"/>
    </location>
</feature>
<dbReference type="GO" id="GO:0020037">
    <property type="term" value="F:heme binding"/>
    <property type="evidence" value="ECO:0007669"/>
    <property type="project" value="InterPro"/>
</dbReference>
<keyword evidence="2 4" id="KW-0479">Metal-binding</keyword>
<keyword evidence="6" id="KW-0472">Membrane</keyword>
<evidence type="ECO:0000256" key="1">
    <source>
        <dbReference type="ARBA" id="ARBA00022617"/>
    </source>
</evidence>
<evidence type="ECO:0000256" key="4">
    <source>
        <dbReference type="PROSITE-ProRule" id="PRU00433"/>
    </source>
</evidence>
<gene>
    <name evidence="8" type="ORF">J3U87_14635</name>
</gene>
<keyword evidence="9" id="KW-1185">Reference proteome</keyword>
<dbReference type="KEGG" id="scor:J3U87_14635"/>
<dbReference type="Pfam" id="PF14715">
    <property type="entry name" value="FixP_N"/>
    <property type="match status" value="1"/>
</dbReference>
<dbReference type="GO" id="GO:0046872">
    <property type="term" value="F:metal ion binding"/>
    <property type="evidence" value="ECO:0007669"/>
    <property type="project" value="UniProtKB-KW"/>
</dbReference>